<sequence>MPGVYADETEHYNPAYNWSVKGYFQSWKYFENAASVVRRIFKIKYVYMAPTKDFLKNYVNAFLHYRRGD</sequence>
<dbReference type="EMBL" id="CP111027">
    <property type="protein sequence ID" value="WAR29720.1"/>
    <property type="molecule type" value="Genomic_DNA"/>
</dbReference>
<protein>
    <submittedName>
        <fullName evidence="1">Uncharacterized protein</fullName>
    </submittedName>
</protein>
<keyword evidence="2" id="KW-1185">Reference proteome</keyword>
<evidence type="ECO:0000313" key="1">
    <source>
        <dbReference type="EMBL" id="WAR29720.1"/>
    </source>
</evidence>
<evidence type="ECO:0000313" key="2">
    <source>
        <dbReference type="Proteomes" id="UP001164746"/>
    </source>
</evidence>
<name>A0ABY7G5K9_MYAAR</name>
<proteinExistence type="predicted"/>
<dbReference type="Proteomes" id="UP001164746">
    <property type="component" value="Chromosome 16"/>
</dbReference>
<feature type="non-terminal residue" evidence="1">
    <location>
        <position position="69"/>
    </location>
</feature>
<organism evidence="1 2">
    <name type="scientific">Mya arenaria</name>
    <name type="common">Soft-shell clam</name>
    <dbReference type="NCBI Taxonomy" id="6604"/>
    <lineage>
        <taxon>Eukaryota</taxon>
        <taxon>Metazoa</taxon>
        <taxon>Spiralia</taxon>
        <taxon>Lophotrochozoa</taxon>
        <taxon>Mollusca</taxon>
        <taxon>Bivalvia</taxon>
        <taxon>Autobranchia</taxon>
        <taxon>Heteroconchia</taxon>
        <taxon>Euheterodonta</taxon>
        <taxon>Imparidentia</taxon>
        <taxon>Neoheterodontei</taxon>
        <taxon>Myida</taxon>
        <taxon>Myoidea</taxon>
        <taxon>Myidae</taxon>
        <taxon>Mya</taxon>
    </lineage>
</organism>
<gene>
    <name evidence="1" type="ORF">MAR_003288</name>
</gene>
<reference evidence="1" key="1">
    <citation type="submission" date="2022-11" db="EMBL/GenBank/DDBJ databases">
        <title>Centuries of genome instability and evolution in soft-shell clam transmissible cancer (bioRxiv).</title>
        <authorList>
            <person name="Hart S.F.M."/>
            <person name="Yonemitsu M.A."/>
            <person name="Giersch R.M."/>
            <person name="Beal B.F."/>
            <person name="Arriagada G."/>
            <person name="Davis B.W."/>
            <person name="Ostrander E.A."/>
            <person name="Goff S.P."/>
            <person name="Metzger M.J."/>
        </authorList>
    </citation>
    <scope>NUCLEOTIDE SEQUENCE</scope>
    <source>
        <strain evidence="1">MELC-2E11</strain>
        <tissue evidence="1">Siphon/mantle</tissue>
    </source>
</reference>
<accession>A0ABY7G5K9</accession>